<dbReference type="InParanoid" id="I3EI44"/>
<feature type="domain" description="Helicase ATP-binding" evidence="8">
    <location>
        <begin position="254"/>
        <end position="482"/>
    </location>
</feature>
<dbReference type="Proteomes" id="UP000002872">
    <property type="component" value="Unassembled WGS sequence"/>
</dbReference>
<protein>
    <recommendedName>
        <fullName evidence="11">Helicase ATP-binding domain-containing protein</fullName>
    </recommendedName>
</protein>
<dbReference type="EMBL" id="GL870877">
    <property type="protein sequence ID" value="EIJ88891.1"/>
    <property type="molecule type" value="Genomic_DNA"/>
</dbReference>
<dbReference type="HOGENOM" id="CLU_355679_0_0_1"/>
<dbReference type="FunFam" id="3.40.50.300:FF:000326">
    <property type="entry name" value="P-loop containing nucleoside triphosphate hydrolase"/>
    <property type="match status" value="1"/>
</dbReference>
<evidence type="ECO:0000259" key="7">
    <source>
        <dbReference type="SMART" id="SM00382"/>
    </source>
</evidence>
<dbReference type="STRING" id="935791.I3EI44"/>
<keyword evidence="5" id="KW-0067">ATP-binding</keyword>
<dbReference type="InterPro" id="IPR027417">
    <property type="entry name" value="P-loop_NTPase"/>
</dbReference>
<accession>I3EI44</accession>
<dbReference type="SMART" id="SM00382">
    <property type="entry name" value="AAA"/>
    <property type="match status" value="1"/>
</dbReference>
<dbReference type="Gene3D" id="3.40.50.300">
    <property type="entry name" value="P-loop containing nucleotide triphosphate hydrolases"/>
    <property type="match status" value="3"/>
</dbReference>
<dbReference type="GO" id="GO:0001147">
    <property type="term" value="F:transcription termination site sequence-specific DNA binding"/>
    <property type="evidence" value="ECO:0007669"/>
    <property type="project" value="TreeGrafter"/>
</dbReference>
<reference evidence="9" key="1">
    <citation type="submission" date="2011-01" db="EMBL/GenBank/DDBJ databases">
        <title>The Genome Sequence of Nematocida parisii strain ERTm3.</title>
        <authorList>
            <consortium name="The Broad Institute Genome Sequencing Platform"/>
            <consortium name="The Broad Institute Genome Sequencing Center for Infectious Disease"/>
            <person name="Cuomo C."/>
            <person name="Troemel E."/>
            <person name="Young S.K."/>
            <person name="Zeng Q."/>
            <person name="Gargeya S."/>
            <person name="Fitzgerald M."/>
            <person name="Haas B."/>
            <person name="Abouelleil A."/>
            <person name="Alvarado L."/>
            <person name="Arachchi H.M."/>
            <person name="Berlin A."/>
            <person name="Chapman S.B."/>
            <person name="Gearin G."/>
            <person name="Goldberg J."/>
            <person name="Griggs A."/>
            <person name="Gujja S."/>
            <person name="Hansen M."/>
            <person name="Heiman D."/>
            <person name="Howarth C."/>
            <person name="Larimer J."/>
            <person name="Lui A."/>
            <person name="MacDonald P.J.P."/>
            <person name="McCowen C."/>
            <person name="Montmayeur A."/>
            <person name="Murphy C."/>
            <person name="Neiman D."/>
            <person name="Pearson M."/>
            <person name="Priest M."/>
            <person name="Roberts A."/>
            <person name="Saif S."/>
            <person name="Shea T."/>
            <person name="Sisk P."/>
            <person name="Stolte C."/>
            <person name="Sykes S."/>
            <person name="Wortman J."/>
            <person name="Nusbaum C."/>
            <person name="Birren B."/>
        </authorList>
    </citation>
    <scope>NUCLEOTIDE SEQUENCE</scope>
    <source>
        <strain evidence="9">ERTm3</strain>
    </source>
</reference>
<dbReference type="PANTHER" id="PTHR10887">
    <property type="entry name" value="DNA2/NAM7 HELICASE FAMILY"/>
    <property type="match status" value="1"/>
</dbReference>
<comment type="similarity">
    <text evidence="1">Belongs to the DNA2/NAM7 helicase family.</text>
</comment>
<dbReference type="GO" id="GO:0005694">
    <property type="term" value="C:chromosome"/>
    <property type="evidence" value="ECO:0007669"/>
    <property type="project" value="UniProtKB-ARBA"/>
</dbReference>
<name>I3EI44_NEMP3</name>
<keyword evidence="3" id="KW-0378">Hydrolase</keyword>
<gene>
    <name evidence="9" type="ORF">NEQG_00710</name>
</gene>
<dbReference type="InterPro" id="IPR041677">
    <property type="entry name" value="DNA2/NAM7_AAA_11"/>
</dbReference>
<keyword evidence="2" id="KW-0547">Nucleotide-binding</keyword>
<dbReference type="InterPro" id="IPR003593">
    <property type="entry name" value="AAA+_ATPase"/>
</dbReference>
<dbReference type="InterPro" id="IPR041679">
    <property type="entry name" value="DNA2/NAM7-like_C"/>
</dbReference>
<dbReference type="AlphaFoldDB" id="I3EI44"/>
<dbReference type="Pfam" id="PF13087">
    <property type="entry name" value="AAA_12"/>
    <property type="match status" value="1"/>
</dbReference>
<dbReference type="VEuPathDB" id="MicrosporidiaDB:NEQG_00710"/>
<feature type="domain" description="AAA+ ATPase" evidence="7">
    <location>
        <begin position="271"/>
        <end position="462"/>
    </location>
</feature>
<evidence type="ECO:0000256" key="2">
    <source>
        <dbReference type="ARBA" id="ARBA00022741"/>
    </source>
</evidence>
<dbReference type="CDD" id="cd18042">
    <property type="entry name" value="DEXXQc_SETX"/>
    <property type="match status" value="1"/>
</dbReference>
<keyword evidence="10" id="KW-1185">Reference proteome</keyword>
<sequence>MGLKLIEEKSKKSYKKEVAHLVMEYYTYIYQNTEVRDISTCNFNEAYNMFEWNGPQVKDSYKSNLEYFTAYYPMIVEETVASIIQETDKLFISSLITERIDLIFKPTEKVPERKLINNKHTINVVVYEKNPNIMIKDSTNELSMGVGDIVMVTNYKSKKQIEYCFIGIIINASEKNNMYRILVTNDKEKYIGSYKSYQLVWVSNIISSKRECVSTYKLGRSSIGKLLMTPESIVKLEKPEKSIKTVKPEHMDSYYEKLNEIQKSAIEKSLNQKITLIQGPPGTGKTLTIACLISQLIRQGLKVLVCAPSNMAVSMLVQSNSPWEWLFTKKPCWMHVYSERNPYNQNKPKTRIDICNRTLGKISAYLDGTPIGTEDDKVLENMNKVRLVFSTLSMSGSATVTNMMFDVVIIDEACQSIEPSSIIPMQNSLSHVILVGDPKQLPATVLSGISKLSISLFERLSTVISPIMLTTQYRMHNKISHFPSKAFYNGQLINGLSLNSVLPIAFVDVNGMEIKQNRSICNQTELCTIKKLLPHVMNKYKSAAIITPYKEQQKIISADSTIVKSGITVTTVDGFQGQEKDCIIISTVRTSAIGFLSDCRRMNVALTRAKYTVIVVGSIKLLSKNEFWNDFIIYLYNISCVYTCERVIQLLATEITDASDIQCKEKDIDSSVEDIIKNFETGYNLKKMCSSRIFKIKR</sequence>
<dbReference type="Pfam" id="PF13086">
    <property type="entry name" value="AAA_11"/>
    <property type="match status" value="2"/>
</dbReference>
<evidence type="ECO:0000256" key="1">
    <source>
        <dbReference type="ARBA" id="ARBA00007913"/>
    </source>
</evidence>
<organism evidence="9 10">
    <name type="scientific">Nematocida parisii (strain ERTm3)</name>
    <name type="common">Nematode killer fungus</name>
    <dbReference type="NCBI Taxonomy" id="935791"/>
    <lineage>
        <taxon>Eukaryota</taxon>
        <taxon>Fungi</taxon>
        <taxon>Fungi incertae sedis</taxon>
        <taxon>Microsporidia</taxon>
        <taxon>Nematocida</taxon>
    </lineage>
</organism>
<dbReference type="GO" id="GO:0016787">
    <property type="term" value="F:hydrolase activity"/>
    <property type="evidence" value="ECO:0007669"/>
    <property type="project" value="UniProtKB-KW"/>
</dbReference>
<dbReference type="OrthoDB" id="6513042at2759"/>
<evidence type="ECO:0000256" key="5">
    <source>
        <dbReference type="ARBA" id="ARBA00022840"/>
    </source>
</evidence>
<dbReference type="SMART" id="SM00487">
    <property type="entry name" value="DEXDc"/>
    <property type="match status" value="1"/>
</dbReference>
<evidence type="ECO:0000259" key="8">
    <source>
        <dbReference type="SMART" id="SM00487"/>
    </source>
</evidence>
<dbReference type="OMA" id="CAPSNMA"/>
<dbReference type="FunCoup" id="I3EI44">
    <property type="interactions" value="333"/>
</dbReference>
<dbReference type="InterPro" id="IPR014001">
    <property type="entry name" value="Helicase_ATP-bd"/>
</dbReference>
<dbReference type="SUPFAM" id="SSF52540">
    <property type="entry name" value="P-loop containing nucleoside triphosphate hydrolases"/>
    <property type="match status" value="1"/>
</dbReference>
<evidence type="ECO:0000313" key="10">
    <source>
        <dbReference type="Proteomes" id="UP000002872"/>
    </source>
</evidence>
<dbReference type="GO" id="GO:0016604">
    <property type="term" value="C:nuclear body"/>
    <property type="evidence" value="ECO:0007669"/>
    <property type="project" value="TreeGrafter"/>
</dbReference>
<dbReference type="PANTHER" id="PTHR10887:SF495">
    <property type="entry name" value="HELICASE SENATAXIN ISOFORM X1-RELATED"/>
    <property type="match status" value="1"/>
</dbReference>
<dbReference type="Gene3D" id="2.40.30.270">
    <property type="match status" value="1"/>
</dbReference>
<dbReference type="InterPro" id="IPR045055">
    <property type="entry name" value="DNA2/NAM7-like"/>
</dbReference>
<evidence type="ECO:0000256" key="3">
    <source>
        <dbReference type="ARBA" id="ARBA00022801"/>
    </source>
</evidence>
<keyword evidence="4" id="KW-0347">Helicase</keyword>
<dbReference type="GO" id="GO:0006369">
    <property type="term" value="P:termination of RNA polymerase II transcription"/>
    <property type="evidence" value="ECO:0007669"/>
    <property type="project" value="TreeGrafter"/>
</dbReference>
<evidence type="ECO:0000256" key="6">
    <source>
        <dbReference type="ARBA" id="ARBA00048432"/>
    </source>
</evidence>
<dbReference type="CDD" id="cd18808">
    <property type="entry name" value="SF1_C_Upf1"/>
    <property type="match status" value="1"/>
</dbReference>
<dbReference type="GO" id="GO:0005524">
    <property type="term" value="F:ATP binding"/>
    <property type="evidence" value="ECO:0007669"/>
    <property type="project" value="UniProtKB-KW"/>
</dbReference>
<dbReference type="GO" id="GO:0003678">
    <property type="term" value="F:DNA helicase activity"/>
    <property type="evidence" value="ECO:0007669"/>
    <property type="project" value="UniProtKB-EC"/>
</dbReference>
<evidence type="ECO:0008006" key="11">
    <source>
        <dbReference type="Google" id="ProtNLM"/>
    </source>
</evidence>
<evidence type="ECO:0000313" key="9">
    <source>
        <dbReference type="EMBL" id="EIJ88891.1"/>
    </source>
</evidence>
<dbReference type="InterPro" id="IPR047187">
    <property type="entry name" value="SF1_C_Upf1"/>
</dbReference>
<proteinExistence type="inferred from homology"/>
<comment type="catalytic activity">
    <reaction evidence="6">
        <text>ATP + H2O = ADP + phosphate + H(+)</text>
        <dbReference type="Rhea" id="RHEA:13065"/>
        <dbReference type="ChEBI" id="CHEBI:15377"/>
        <dbReference type="ChEBI" id="CHEBI:15378"/>
        <dbReference type="ChEBI" id="CHEBI:30616"/>
        <dbReference type="ChEBI" id="CHEBI:43474"/>
        <dbReference type="ChEBI" id="CHEBI:456216"/>
        <dbReference type="EC" id="3.6.4.12"/>
    </reaction>
    <physiologicalReaction direction="left-to-right" evidence="6">
        <dbReference type="Rhea" id="RHEA:13066"/>
    </physiologicalReaction>
</comment>
<evidence type="ECO:0000256" key="4">
    <source>
        <dbReference type="ARBA" id="ARBA00022806"/>
    </source>
</evidence>